<keyword evidence="3" id="KW-1185">Reference proteome</keyword>
<feature type="region of interest" description="Disordered" evidence="1">
    <location>
        <begin position="1"/>
        <end position="28"/>
    </location>
</feature>
<organism evidence="2 3">
    <name type="scientific">Spirosoma arboris</name>
    <dbReference type="NCBI Taxonomy" id="2682092"/>
    <lineage>
        <taxon>Bacteria</taxon>
        <taxon>Pseudomonadati</taxon>
        <taxon>Bacteroidota</taxon>
        <taxon>Cytophagia</taxon>
        <taxon>Cytophagales</taxon>
        <taxon>Cytophagaceae</taxon>
        <taxon>Spirosoma</taxon>
    </lineage>
</organism>
<evidence type="ECO:0000256" key="1">
    <source>
        <dbReference type="SAM" id="MobiDB-lite"/>
    </source>
</evidence>
<name>A0A7K1S4E7_9BACT</name>
<protein>
    <submittedName>
        <fullName evidence="2">Uncharacterized protein</fullName>
    </submittedName>
</protein>
<dbReference type="RefSeq" id="WP_157582810.1">
    <property type="nucleotide sequence ID" value="NZ_WPIN01000001.1"/>
</dbReference>
<comment type="caution">
    <text evidence="2">The sequence shown here is derived from an EMBL/GenBank/DDBJ whole genome shotgun (WGS) entry which is preliminary data.</text>
</comment>
<accession>A0A7K1S4E7</accession>
<sequence>MTQLPNQTDLHTDSYTMDSSASSPTKSSLNTTKMLGISAVTLLLGGSAWAISQKIVGLKDHTPVDEPIATDEPAPAMLPDDVDVAGKTTDSMTFQQAFATARAEVGMGGVFSWHGHWYNTFEKEEWQSLSLAQRQDYTEMITGEHLPVKLYAQPTAQASGSTPQSEVTAEPTVIEGYLNGQRVMGLDFDQDGVIDTLVMEGADGYMYRVVDASGDDGLDTLFRYDSLTRELVEMEKLDEPFVLSNDQFSQGLEASMSQEVVDSILEPDAPTSAMLATSYEDETVDELTHTNHSHAVDSYEYDDTYVNDGDVQDMDE</sequence>
<dbReference type="Proteomes" id="UP000436006">
    <property type="component" value="Unassembled WGS sequence"/>
</dbReference>
<proteinExistence type="predicted"/>
<evidence type="ECO:0000313" key="3">
    <source>
        <dbReference type="Proteomes" id="UP000436006"/>
    </source>
</evidence>
<evidence type="ECO:0000313" key="2">
    <source>
        <dbReference type="EMBL" id="MVM28702.1"/>
    </source>
</evidence>
<reference evidence="2 3" key="1">
    <citation type="submission" date="2019-12" db="EMBL/GenBank/DDBJ databases">
        <title>Spirosoma sp. HMF4905 genome sequencing and assembly.</title>
        <authorList>
            <person name="Kang H."/>
            <person name="Cha I."/>
            <person name="Kim H."/>
            <person name="Joh K."/>
        </authorList>
    </citation>
    <scope>NUCLEOTIDE SEQUENCE [LARGE SCALE GENOMIC DNA]</scope>
    <source>
        <strain evidence="2 3">HMF4905</strain>
    </source>
</reference>
<dbReference type="EMBL" id="WPIN01000001">
    <property type="protein sequence ID" value="MVM28702.1"/>
    <property type="molecule type" value="Genomic_DNA"/>
</dbReference>
<gene>
    <name evidence="2" type="ORF">GO755_01565</name>
</gene>
<dbReference type="AlphaFoldDB" id="A0A7K1S4E7"/>